<dbReference type="Proteomes" id="UP000799772">
    <property type="component" value="Unassembled WGS sequence"/>
</dbReference>
<name>A0A9P4IHS5_9PEZI</name>
<dbReference type="AlphaFoldDB" id="A0A9P4IHS5"/>
<feature type="compositionally biased region" description="Basic and acidic residues" evidence="1">
    <location>
        <begin position="26"/>
        <end position="55"/>
    </location>
</feature>
<feature type="compositionally biased region" description="Pro residues" evidence="1">
    <location>
        <begin position="347"/>
        <end position="356"/>
    </location>
</feature>
<feature type="compositionally biased region" description="Basic and acidic residues" evidence="1">
    <location>
        <begin position="74"/>
        <end position="98"/>
    </location>
</feature>
<feature type="compositionally biased region" description="Pro residues" evidence="1">
    <location>
        <begin position="58"/>
        <end position="70"/>
    </location>
</feature>
<reference evidence="3" key="1">
    <citation type="journal article" date="2020" name="Stud. Mycol.">
        <title>101 Dothideomycetes genomes: a test case for predicting lifestyles and emergence of pathogens.</title>
        <authorList>
            <person name="Haridas S."/>
            <person name="Albert R."/>
            <person name="Binder M."/>
            <person name="Bloem J."/>
            <person name="Labutti K."/>
            <person name="Salamov A."/>
            <person name="Andreopoulos B."/>
            <person name="Baker S."/>
            <person name="Barry K."/>
            <person name="Bills G."/>
            <person name="Bluhm B."/>
            <person name="Cannon C."/>
            <person name="Castanera R."/>
            <person name="Culley D."/>
            <person name="Daum C."/>
            <person name="Ezra D."/>
            <person name="Gonzalez J."/>
            <person name="Henrissat B."/>
            <person name="Kuo A."/>
            <person name="Liang C."/>
            <person name="Lipzen A."/>
            <person name="Lutzoni F."/>
            <person name="Magnuson J."/>
            <person name="Mondo S."/>
            <person name="Nolan M."/>
            <person name="Ohm R."/>
            <person name="Pangilinan J."/>
            <person name="Park H.-J."/>
            <person name="Ramirez L."/>
            <person name="Alfaro M."/>
            <person name="Sun H."/>
            <person name="Tritt A."/>
            <person name="Yoshinaga Y."/>
            <person name="Zwiers L.-H."/>
            <person name="Turgeon B."/>
            <person name="Goodwin S."/>
            <person name="Spatafora J."/>
            <person name="Crous P."/>
            <person name="Grigoriev I."/>
        </authorList>
    </citation>
    <scope>NUCLEOTIDE SEQUENCE</scope>
    <source>
        <strain evidence="3">CBS 133067</strain>
    </source>
</reference>
<organism evidence="3 4">
    <name type="scientific">Rhizodiscina lignyota</name>
    <dbReference type="NCBI Taxonomy" id="1504668"/>
    <lineage>
        <taxon>Eukaryota</taxon>
        <taxon>Fungi</taxon>
        <taxon>Dikarya</taxon>
        <taxon>Ascomycota</taxon>
        <taxon>Pezizomycotina</taxon>
        <taxon>Dothideomycetes</taxon>
        <taxon>Pleosporomycetidae</taxon>
        <taxon>Aulographales</taxon>
        <taxon>Rhizodiscinaceae</taxon>
        <taxon>Rhizodiscina</taxon>
    </lineage>
</organism>
<proteinExistence type="predicted"/>
<dbReference type="InterPro" id="IPR058348">
    <property type="entry name" value="DUF8035"/>
</dbReference>
<dbReference type="Pfam" id="PF26118">
    <property type="entry name" value="DUF8035"/>
    <property type="match status" value="1"/>
</dbReference>
<feature type="domain" description="DUF8035" evidence="2">
    <location>
        <begin position="252"/>
        <end position="304"/>
    </location>
</feature>
<feature type="compositionally biased region" description="Basic residues" evidence="1">
    <location>
        <begin position="204"/>
        <end position="218"/>
    </location>
</feature>
<keyword evidence="4" id="KW-1185">Reference proteome</keyword>
<feature type="region of interest" description="Disordered" evidence="1">
    <location>
        <begin position="1"/>
        <end position="20"/>
    </location>
</feature>
<feature type="region of interest" description="Disordered" evidence="1">
    <location>
        <begin position="26"/>
        <end position="106"/>
    </location>
</feature>
<dbReference type="OrthoDB" id="2192830at2759"/>
<gene>
    <name evidence="3" type="ORF">NA57DRAFT_56348</name>
</gene>
<accession>A0A9P4IHS5</accession>
<evidence type="ECO:0000313" key="3">
    <source>
        <dbReference type="EMBL" id="KAF2098702.1"/>
    </source>
</evidence>
<protein>
    <recommendedName>
        <fullName evidence="2">DUF8035 domain-containing protein</fullName>
    </recommendedName>
</protein>
<evidence type="ECO:0000313" key="4">
    <source>
        <dbReference type="Proteomes" id="UP000799772"/>
    </source>
</evidence>
<sequence>MSRRESHVSERDVAFFDERDAPARNRWDRERFDLHTRGRGGGERDIDIRINERRGSGPPEPAPAPPPPAPARRSVVEERERFYERDTYSPPGRRRDPYWDDPTPSEVARTALAPYRAKEVIREYERPERPRFVRRQSSLDTFDRKPVRYEREEWRPPSYVPIPLPIRRDPRRYEDFEEVRWRERERERERDLSPGWEEEYRDVRVHRRSASRRRRGKSVRSASSSSSSSSGDLVSVKSSKTSKTVVAPLLGKKGKTRMPKRLVHKQAVIDMGLPFVEEEHFILVQRALEKEHIDEIIKKSEGYKDTKVTYKYEEVKERGGEVKEEEKIVEKIIEAPPPLPPPPMFMPPPMPPPPPESMHHSHYPHQSHAGSVTELIEEKRIYDNIQERAPRSEIDLSERSERIERVDRRSNRSIRDEIRALEAEREALRFERRADKKLLEAGRLREGEYDVRDVELVERRRPVEEVIRVEKDRRGRRAPDPKAIAFAMSTLT</sequence>
<feature type="region of interest" description="Disordered" evidence="1">
    <location>
        <begin position="347"/>
        <end position="366"/>
    </location>
</feature>
<comment type="caution">
    <text evidence="3">The sequence shown here is derived from an EMBL/GenBank/DDBJ whole genome shotgun (WGS) entry which is preliminary data.</text>
</comment>
<dbReference type="EMBL" id="ML978126">
    <property type="protein sequence ID" value="KAF2098702.1"/>
    <property type="molecule type" value="Genomic_DNA"/>
</dbReference>
<evidence type="ECO:0000256" key="1">
    <source>
        <dbReference type="SAM" id="MobiDB-lite"/>
    </source>
</evidence>
<feature type="compositionally biased region" description="Low complexity" evidence="1">
    <location>
        <begin position="219"/>
        <end position="238"/>
    </location>
</feature>
<feature type="region of interest" description="Disordered" evidence="1">
    <location>
        <begin position="204"/>
        <end position="238"/>
    </location>
</feature>
<evidence type="ECO:0000259" key="2">
    <source>
        <dbReference type="Pfam" id="PF26118"/>
    </source>
</evidence>